<reference evidence="1" key="1">
    <citation type="journal article" date="2019" name="bioRxiv">
        <title>The Genome of the Zebra Mussel, Dreissena polymorpha: A Resource for Invasive Species Research.</title>
        <authorList>
            <person name="McCartney M.A."/>
            <person name="Auch B."/>
            <person name="Kono T."/>
            <person name="Mallez S."/>
            <person name="Zhang Y."/>
            <person name="Obille A."/>
            <person name="Becker A."/>
            <person name="Abrahante J.E."/>
            <person name="Garbe J."/>
            <person name="Badalamenti J.P."/>
            <person name="Herman A."/>
            <person name="Mangelson H."/>
            <person name="Liachko I."/>
            <person name="Sullivan S."/>
            <person name="Sone E.D."/>
            <person name="Koren S."/>
            <person name="Silverstein K.A.T."/>
            <person name="Beckman K.B."/>
            <person name="Gohl D.M."/>
        </authorList>
    </citation>
    <scope>NUCLEOTIDE SEQUENCE</scope>
    <source>
        <strain evidence="1">Duluth1</strain>
        <tissue evidence="1">Whole animal</tissue>
    </source>
</reference>
<reference evidence="1" key="2">
    <citation type="submission" date="2020-11" db="EMBL/GenBank/DDBJ databases">
        <authorList>
            <person name="McCartney M.A."/>
            <person name="Auch B."/>
            <person name="Kono T."/>
            <person name="Mallez S."/>
            <person name="Becker A."/>
            <person name="Gohl D.M."/>
            <person name="Silverstein K.A.T."/>
            <person name="Koren S."/>
            <person name="Bechman K.B."/>
            <person name="Herman A."/>
            <person name="Abrahante J.E."/>
            <person name="Garbe J."/>
        </authorList>
    </citation>
    <scope>NUCLEOTIDE SEQUENCE</scope>
    <source>
        <strain evidence="1">Duluth1</strain>
        <tissue evidence="1">Whole animal</tissue>
    </source>
</reference>
<dbReference type="AlphaFoldDB" id="A0A9D4CGH1"/>
<gene>
    <name evidence="1" type="ORF">DPMN_050627</name>
</gene>
<evidence type="ECO:0000313" key="2">
    <source>
        <dbReference type="Proteomes" id="UP000828390"/>
    </source>
</evidence>
<name>A0A9D4CGH1_DREPO</name>
<keyword evidence="2" id="KW-1185">Reference proteome</keyword>
<proteinExistence type="predicted"/>
<sequence length="54" mass="5976">MRREWNGASPEAANGIELNSHLATYMPIVNLHLRTGFKTGLPRSKVKVTLGGER</sequence>
<evidence type="ECO:0000313" key="1">
    <source>
        <dbReference type="EMBL" id="KAH3724800.1"/>
    </source>
</evidence>
<dbReference type="EMBL" id="JAIWYP010000012">
    <property type="protein sequence ID" value="KAH3724800.1"/>
    <property type="molecule type" value="Genomic_DNA"/>
</dbReference>
<organism evidence="1 2">
    <name type="scientific">Dreissena polymorpha</name>
    <name type="common">Zebra mussel</name>
    <name type="synonym">Mytilus polymorpha</name>
    <dbReference type="NCBI Taxonomy" id="45954"/>
    <lineage>
        <taxon>Eukaryota</taxon>
        <taxon>Metazoa</taxon>
        <taxon>Spiralia</taxon>
        <taxon>Lophotrochozoa</taxon>
        <taxon>Mollusca</taxon>
        <taxon>Bivalvia</taxon>
        <taxon>Autobranchia</taxon>
        <taxon>Heteroconchia</taxon>
        <taxon>Euheterodonta</taxon>
        <taxon>Imparidentia</taxon>
        <taxon>Neoheterodontei</taxon>
        <taxon>Myida</taxon>
        <taxon>Dreissenoidea</taxon>
        <taxon>Dreissenidae</taxon>
        <taxon>Dreissena</taxon>
    </lineage>
</organism>
<accession>A0A9D4CGH1</accession>
<protein>
    <submittedName>
        <fullName evidence="1">Uncharacterized protein</fullName>
    </submittedName>
</protein>
<comment type="caution">
    <text evidence="1">The sequence shown here is derived from an EMBL/GenBank/DDBJ whole genome shotgun (WGS) entry which is preliminary data.</text>
</comment>
<dbReference type="Proteomes" id="UP000828390">
    <property type="component" value="Unassembled WGS sequence"/>
</dbReference>